<reference evidence="2 4" key="1">
    <citation type="submission" date="2019-12" db="EMBL/GenBank/DDBJ databases">
        <title>Whole genome shotgun sequence of Streptomyces libani subsp. libani NBRC 13452.</title>
        <authorList>
            <person name="Ichikawa N."/>
            <person name="Kimura A."/>
            <person name="Kitahashi Y."/>
            <person name="Komaki H."/>
            <person name="Tamura T."/>
        </authorList>
    </citation>
    <scope>NUCLEOTIDE SEQUENCE [LARGE SCALE GENOMIC DNA]</scope>
    <source>
        <strain evidence="2 4">NBRC 13452</strain>
    </source>
</reference>
<proteinExistence type="predicted"/>
<evidence type="ECO:0000256" key="1">
    <source>
        <dbReference type="SAM" id="SignalP"/>
    </source>
</evidence>
<name>A0A640TTG0_STRNI</name>
<feature type="chain" id="PRO_5025017555" evidence="1">
    <location>
        <begin position="41"/>
        <end position="356"/>
    </location>
</feature>
<evidence type="ECO:0000313" key="3">
    <source>
        <dbReference type="EMBL" id="WAU01027.1"/>
    </source>
</evidence>
<dbReference type="Proteomes" id="UP000429552">
    <property type="component" value="Unassembled WGS sequence"/>
</dbReference>
<dbReference type="EMBL" id="CP114202">
    <property type="protein sequence ID" value="WAU01027.1"/>
    <property type="molecule type" value="Genomic_DNA"/>
</dbReference>
<dbReference type="RefSeq" id="WP_159491413.1">
    <property type="nucleotide sequence ID" value="NZ_BLIP01000003.1"/>
</dbReference>
<sequence>MANSLATPRRAPSRGSRNAAPAAALLVAAALAGIASPAVAADGTTEAKLYASNEDVEKEMADKAPVAESESVMGYPKGLERDGKGNLIPVTQEDVKARVKYEPAQALTDAKAAAKKWSENTDNNSDAREMIKQLADSTLTEPDAIGKDTRDDNIATAMAEVNSSASFCEGVNAGGHQNGAKANPCVFVGKLDTKGDSKWPKLSTGAALAGGGKKTYKTSEQITDESSTTAGWQVGGKFTPKVSVAPGGDGGKGGELPIEGSFTYSFSSTTLNRKMTSTEENYEATFPADKWGELQGRRAGAFYLGYLLVDYKAVPGAPGTHPEKEHIKAIPARVFVQSPKAEVPLAYFNMQKPQAQ</sequence>
<dbReference type="AlphaFoldDB" id="A0A640TTG0"/>
<accession>A0A640TTG0</accession>
<organism evidence="2 4">
    <name type="scientific">Streptomyces nigrescens</name>
    <dbReference type="NCBI Taxonomy" id="1920"/>
    <lineage>
        <taxon>Bacteria</taxon>
        <taxon>Bacillati</taxon>
        <taxon>Actinomycetota</taxon>
        <taxon>Actinomycetes</taxon>
        <taxon>Kitasatosporales</taxon>
        <taxon>Streptomycetaceae</taxon>
        <taxon>Streptomyces</taxon>
    </lineage>
</organism>
<keyword evidence="1" id="KW-0732">Signal</keyword>
<evidence type="ECO:0000313" key="2">
    <source>
        <dbReference type="EMBL" id="GFE26917.1"/>
    </source>
</evidence>
<feature type="signal peptide" evidence="1">
    <location>
        <begin position="1"/>
        <end position="40"/>
    </location>
</feature>
<evidence type="ECO:0000313" key="4">
    <source>
        <dbReference type="Proteomes" id="UP000429552"/>
    </source>
</evidence>
<dbReference type="EMBL" id="BLIP01000003">
    <property type="protein sequence ID" value="GFE26917.1"/>
    <property type="molecule type" value="Genomic_DNA"/>
</dbReference>
<protein>
    <submittedName>
        <fullName evidence="2">Uncharacterized protein</fullName>
    </submittedName>
</protein>
<gene>
    <name evidence="2" type="ORF">Sliba_73700</name>
    <name evidence="3" type="ORF">STRLI_007334</name>
</gene>
<reference evidence="3 5" key="2">
    <citation type="submission" date="2022-12" db="EMBL/GenBank/DDBJ databases">
        <authorList>
            <person name="Ruckert C."/>
            <person name="Busche T."/>
            <person name="Kalinowski J."/>
            <person name="Wittmann C."/>
        </authorList>
    </citation>
    <scope>NUCLEOTIDE SEQUENCE [LARGE SCALE GENOMIC DNA]</scope>
    <source>
        <strain evidence="3 5">DSM 40555</strain>
    </source>
</reference>
<evidence type="ECO:0000313" key="5">
    <source>
        <dbReference type="Proteomes" id="UP001210609"/>
    </source>
</evidence>
<dbReference type="Proteomes" id="UP001210609">
    <property type="component" value="Chromosome"/>
</dbReference>
<keyword evidence="5" id="KW-1185">Reference proteome</keyword>